<protein>
    <submittedName>
        <fullName evidence="2">Uncharacterized protein</fullName>
    </submittedName>
</protein>
<feature type="region of interest" description="Disordered" evidence="1">
    <location>
        <begin position="1"/>
        <end position="32"/>
    </location>
</feature>
<organism evidence="2">
    <name type="scientific">viral metagenome</name>
    <dbReference type="NCBI Taxonomy" id="1070528"/>
    <lineage>
        <taxon>unclassified sequences</taxon>
        <taxon>metagenomes</taxon>
        <taxon>organismal metagenomes</taxon>
    </lineage>
</organism>
<evidence type="ECO:0000313" key="2">
    <source>
        <dbReference type="EMBL" id="QHU22911.1"/>
    </source>
</evidence>
<dbReference type="AlphaFoldDB" id="A0A6C0L0A2"/>
<proteinExistence type="predicted"/>
<feature type="compositionally biased region" description="Basic and acidic residues" evidence="1">
    <location>
        <begin position="17"/>
        <end position="32"/>
    </location>
</feature>
<dbReference type="EMBL" id="MN741019">
    <property type="protein sequence ID" value="QHU22911.1"/>
    <property type="molecule type" value="Genomic_DNA"/>
</dbReference>
<accession>A0A6C0L0A2</accession>
<reference evidence="2" key="1">
    <citation type="journal article" date="2020" name="Nature">
        <title>Giant virus diversity and host interactions through global metagenomics.</title>
        <authorList>
            <person name="Schulz F."/>
            <person name="Roux S."/>
            <person name="Paez-Espino D."/>
            <person name="Jungbluth S."/>
            <person name="Walsh D.A."/>
            <person name="Denef V.J."/>
            <person name="McMahon K.D."/>
            <person name="Konstantinidis K.T."/>
            <person name="Eloe-Fadrosh E.A."/>
            <person name="Kyrpides N.C."/>
            <person name="Woyke T."/>
        </authorList>
    </citation>
    <scope>NUCLEOTIDE SEQUENCE</scope>
    <source>
        <strain evidence="2">GVMAG-S-ERX555907-63</strain>
    </source>
</reference>
<sequence length="164" mass="19295">MIRTQSNLKDLLNEAENDSKKTENSKNKYRKNLEKSKKSSEIFKKSLELYICNLVDFEKNYIWSDDTIKDIIIKHYWKNSYYAPDIINSKTYILNTLQELSYKGRINLICFQNKTKTKYKLYFLSKKTNIVKPSENLPKQWEAQVARIGGKFPLSGDATHLTPL</sequence>
<evidence type="ECO:0000256" key="1">
    <source>
        <dbReference type="SAM" id="MobiDB-lite"/>
    </source>
</evidence>
<name>A0A6C0L0A2_9ZZZZ</name>